<evidence type="ECO:0000256" key="18">
    <source>
        <dbReference type="PIRSR" id="PIRSR000732-1"/>
    </source>
</evidence>
<dbReference type="InterPro" id="IPR036618">
    <property type="entry name" value="PtsI_HPr-bd_sf"/>
</dbReference>
<evidence type="ECO:0000256" key="7">
    <source>
        <dbReference type="ARBA" id="ARBA00016544"/>
    </source>
</evidence>
<feature type="binding site" evidence="19">
    <location>
        <position position="289"/>
    </location>
    <ligand>
        <name>phosphoenolpyruvate</name>
        <dbReference type="ChEBI" id="CHEBI:58702"/>
    </ligand>
</feature>
<feature type="binding site" evidence="19">
    <location>
        <position position="326"/>
    </location>
    <ligand>
        <name>phosphoenolpyruvate</name>
        <dbReference type="ChEBI" id="CHEBI:58702"/>
    </ligand>
</feature>
<evidence type="ECO:0000256" key="6">
    <source>
        <dbReference type="ARBA" id="ARBA00012232"/>
    </source>
</evidence>
<dbReference type="GO" id="GO:0008965">
    <property type="term" value="F:phosphoenolpyruvate-protein phosphotransferase activity"/>
    <property type="evidence" value="ECO:0007669"/>
    <property type="project" value="UniProtKB-EC"/>
</dbReference>
<feature type="binding site" evidence="19">
    <location>
        <begin position="440"/>
        <end position="441"/>
    </location>
    <ligand>
        <name>phosphoenolpyruvate</name>
        <dbReference type="ChEBI" id="CHEBI:58702"/>
    </ligand>
</feature>
<name>A0A5N6A1J7_9ACTN</name>
<dbReference type="SUPFAM" id="SSF47831">
    <property type="entry name" value="Enzyme I of the PEP:sugar phosphotransferase system HPr-binding (sub)domain"/>
    <property type="match status" value="1"/>
</dbReference>
<feature type="domain" description="Phosphotransferase system enzyme I N-terminal" evidence="23">
    <location>
        <begin position="8"/>
        <end position="124"/>
    </location>
</feature>
<evidence type="ECO:0000256" key="11">
    <source>
        <dbReference type="ARBA" id="ARBA00022679"/>
    </source>
</evidence>
<evidence type="ECO:0000313" key="25">
    <source>
        <dbReference type="Proteomes" id="UP000314251"/>
    </source>
</evidence>
<evidence type="ECO:0000256" key="4">
    <source>
        <dbReference type="ARBA" id="ARBA00004496"/>
    </source>
</evidence>
<dbReference type="InterPro" id="IPR040442">
    <property type="entry name" value="Pyrv_kinase-like_dom_sf"/>
</dbReference>
<dbReference type="RefSeq" id="WP_139671957.1">
    <property type="nucleotide sequence ID" value="NZ_VDLY02000016.1"/>
</dbReference>
<dbReference type="NCBIfam" id="TIGR01417">
    <property type="entry name" value="PTS_I_fam"/>
    <property type="match status" value="1"/>
</dbReference>
<keyword evidence="14 17" id="KW-0418">Kinase</keyword>
<dbReference type="PANTHER" id="PTHR46244">
    <property type="entry name" value="PHOSPHOENOLPYRUVATE-PROTEIN PHOSPHOTRANSFERASE"/>
    <property type="match status" value="1"/>
</dbReference>
<dbReference type="GO" id="GO:0016301">
    <property type="term" value="F:kinase activity"/>
    <property type="evidence" value="ECO:0007669"/>
    <property type="project" value="UniProtKB-KW"/>
</dbReference>
<dbReference type="SUPFAM" id="SSF51621">
    <property type="entry name" value="Phosphoenolpyruvate/pyruvate domain"/>
    <property type="match status" value="1"/>
</dbReference>
<dbReference type="OrthoDB" id="9765468at2"/>
<protein>
    <recommendedName>
        <fullName evidence="7 17">Phosphoenolpyruvate-protein phosphotransferase</fullName>
        <ecNumber evidence="6 17">2.7.3.9</ecNumber>
    </recommendedName>
    <alternativeName>
        <fullName evidence="16 17">Phosphotransferase system, enzyme I</fullName>
    </alternativeName>
</protein>
<sequence length="558" mass="57235">MTETRLLGVGVSHGVAIGQVRHMGTTVLEPPPRRITPQDGPRELARTRRAVRAVAADLRARGTLAGGEAQTVLEAQALMAEDPELLADAERRISVGSSAERAVYDALAAYRALLAGAGEYLAGRVADLDDVRNRIIARLMGLPTPGVPDSDEPYVLIARDLAPADTALLDTSLVLGFLTEEGGPTSHSAILARALGVPAVVAVPGAGEIASGTLVAVDGSTGEVVVEPGEELRERLAEAAERRRAAVSRAKGPGATSDGHRVPLLANIGGPADVPAAVAAGAEGVGLFRTELLFLSGGERPPEVREQARVYREVLEAFPEGRVVVRVLDAGADKPLAFLSSGATEPNPALGVRGLRALLEHPEVLQSQLAALGEAAAGLPVHLEVMAPMVADRADARAFADACRTAGLPATPGVMVEIPAAALRARALLQEVEFLSLGTNDLAQYAFAADRQVGAVSRWQDPWQPALLDLVALTAEGAAAEGKSCGVCGEAAADPVLACVLTGLGVTSLSMGAAAIPQVRATLARHTLAQCRRAAAAARAAEGANGARAAAHGVLSGE</sequence>
<feature type="active site" description="Tele-phosphohistidine intermediate" evidence="18">
    <location>
        <position position="187"/>
    </location>
</feature>
<keyword evidence="11 17" id="KW-0808">Transferase</keyword>
<evidence type="ECO:0000256" key="15">
    <source>
        <dbReference type="ARBA" id="ARBA00022842"/>
    </source>
</evidence>
<dbReference type="EMBL" id="VDLY02000016">
    <property type="protein sequence ID" value="KAB8161973.1"/>
    <property type="molecule type" value="Genomic_DNA"/>
</dbReference>
<dbReference type="PROSITE" id="PS00370">
    <property type="entry name" value="PEP_ENZYMES_PHOS_SITE"/>
    <property type="match status" value="1"/>
</dbReference>
<evidence type="ECO:0000256" key="10">
    <source>
        <dbReference type="ARBA" id="ARBA00022597"/>
    </source>
</evidence>
<dbReference type="InterPro" id="IPR006318">
    <property type="entry name" value="PTS_EI-like"/>
</dbReference>
<dbReference type="SUPFAM" id="SSF52009">
    <property type="entry name" value="Phosphohistidine domain"/>
    <property type="match status" value="1"/>
</dbReference>
<proteinExistence type="inferred from homology"/>
<evidence type="ECO:0000256" key="8">
    <source>
        <dbReference type="ARBA" id="ARBA00022448"/>
    </source>
</evidence>
<dbReference type="Pfam" id="PF02896">
    <property type="entry name" value="PEP-utilizers_C"/>
    <property type="match status" value="1"/>
</dbReference>
<keyword evidence="10 17" id="KW-0762">Sugar transport</keyword>
<feature type="domain" description="PEP-utilising enzyme C-terminal" evidence="22">
    <location>
        <begin position="253"/>
        <end position="526"/>
    </location>
</feature>
<comment type="function">
    <text evidence="3 17">General (non sugar-specific) component of the phosphoenolpyruvate-dependent sugar phosphotransferase system (sugar PTS). This major carbohydrate active-transport system catalyzes the phosphorylation of incoming sugar substrates concomitantly with their translocation across the cell membrane. Enzyme I transfers the phosphoryl group from phosphoenolpyruvate (PEP) to the phosphoryl carrier protein (HPr).</text>
</comment>
<feature type="domain" description="PEP-utilising enzyme mobile" evidence="21">
    <location>
        <begin position="152"/>
        <end position="222"/>
    </location>
</feature>
<feature type="binding site" evidence="20">
    <location>
        <position position="441"/>
    </location>
    <ligand>
        <name>Mg(2+)</name>
        <dbReference type="ChEBI" id="CHEBI:18420"/>
    </ligand>
</feature>
<dbReference type="AlphaFoldDB" id="A0A5N6A1J7"/>
<keyword evidence="13 17" id="KW-0479">Metal-binding</keyword>
<evidence type="ECO:0000256" key="17">
    <source>
        <dbReference type="PIRNR" id="PIRNR000732"/>
    </source>
</evidence>
<dbReference type="InterPro" id="IPR000121">
    <property type="entry name" value="PEP_util_C"/>
</dbReference>
<dbReference type="InterPro" id="IPR015813">
    <property type="entry name" value="Pyrv/PenolPyrv_kinase-like_dom"/>
</dbReference>
<feature type="active site" description="Proton donor" evidence="18">
    <location>
        <position position="488"/>
    </location>
</feature>
<evidence type="ECO:0000259" key="22">
    <source>
        <dbReference type="Pfam" id="PF02896"/>
    </source>
</evidence>
<evidence type="ECO:0000259" key="23">
    <source>
        <dbReference type="Pfam" id="PF05524"/>
    </source>
</evidence>
<evidence type="ECO:0000256" key="13">
    <source>
        <dbReference type="ARBA" id="ARBA00022723"/>
    </source>
</evidence>
<dbReference type="InterPro" id="IPR036637">
    <property type="entry name" value="Phosphohistidine_dom_sf"/>
</dbReference>
<dbReference type="InterPro" id="IPR023151">
    <property type="entry name" value="PEP_util_CS"/>
</dbReference>
<dbReference type="InterPro" id="IPR018274">
    <property type="entry name" value="PEP_util_AS"/>
</dbReference>
<evidence type="ECO:0000256" key="14">
    <source>
        <dbReference type="ARBA" id="ARBA00022777"/>
    </source>
</evidence>
<evidence type="ECO:0000256" key="1">
    <source>
        <dbReference type="ARBA" id="ARBA00000683"/>
    </source>
</evidence>
<dbReference type="Gene3D" id="1.10.274.10">
    <property type="entry name" value="PtsI, HPr-binding domain"/>
    <property type="match status" value="1"/>
</dbReference>
<dbReference type="GO" id="GO:0046872">
    <property type="term" value="F:metal ion binding"/>
    <property type="evidence" value="ECO:0007669"/>
    <property type="project" value="UniProtKB-KW"/>
</dbReference>
<organism evidence="24 25">
    <name type="scientific">Streptomyces mimosae</name>
    <dbReference type="NCBI Taxonomy" id="2586635"/>
    <lineage>
        <taxon>Bacteria</taxon>
        <taxon>Bacillati</taxon>
        <taxon>Actinomycetota</taxon>
        <taxon>Actinomycetes</taxon>
        <taxon>Kitasatosporales</taxon>
        <taxon>Streptomycetaceae</taxon>
        <taxon>Streptomyces</taxon>
    </lineage>
</organism>
<dbReference type="PIRSF" id="PIRSF000732">
    <property type="entry name" value="PTS_enzyme_I"/>
    <property type="match status" value="1"/>
</dbReference>
<accession>A0A5N6A1J7</accession>
<evidence type="ECO:0000256" key="12">
    <source>
        <dbReference type="ARBA" id="ARBA00022683"/>
    </source>
</evidence>
<dbReference type="Gene3D" id="3.20.20.60">
    <property type="entry name" value="Phosphoenolpyruvate-binding domains"/>
    <property type="match status" value="1"/>
</dbReference>
<dbReference type="InterPro" id="IPR008279">
    <property type="entry name" value="PEP-util_enz_mobile_dom"/>
</dbReference>
<keyword evidence="9 17" id="KW-0963">Cytoplasm</keyword>
<dbReference type="Pfam" id="PF05524">
    <property type="entry name" value="PEP-utilisers_N"/>
    <property type="match status" value="1"/>
</dbReference>
<dbReference type="GO" id="GO:0005737">
    <property type="term" value="C:cytoplasm"/>
    <property type="evidence" value="ECO:0007669"/>
    <property type="project" value="UniProtKB-SubCell"/>
</dbReference>
<evidence type="ECO:0000256" key="3">
    <source>
        <dbReference type="ARBA" id="ARBA00002728"/>
    </source>
</evidence>
<evidence type="ECO:0000256" key="9">
    <source>
        <dbReference type="ARBA" id="ARBA00022490"/>
    </source>
</evidence>
<dbReference type="EC" id="2.7.3.9" evidence="6 17"/>
<evidence type="ECO:0000313" key="24">
    <source>
        <dbReference type="EMBL" id="KAB8161973.1"/>
    </source>
</evidence>
<evidence type="ECO:0000259" key="21">
    <source>
        <dbReference type="Pfam" id="PF00391"/>
    </source>
</evidence>
<evidence type="ECO:0000256" key="20">
    <source>
        <dbReference type="PIRSR" id="PIRSR000732-3"/>
    </source>
</evidence>
<evidence type="ECO:0000256" key="5">
    <source>
        <dbReference type="ARBA" id="ARBA00007837"/>
    </source>
</evidence>
<dbReference type="InterPro" id="IPR008731">
    <property type="entry name" value="PTS_EIN"/>
</dbReference>
<dbReference type="Pfam" id="PF00391">
    <property type="entry name" value="PEP-utilizers"/>
    <property type="match status" value="1"/>
</dbReference>
<dbReference type="InterPro" id="IPR050499">
    <property type="entry name" value="PEP-utilizing_PTS_enzyme"/>
</dbReference>
<comment type="caution">
    <text evidence="24">The sequence shown here is derived from an EMBL/GenBank/DDBJ whole genome shotgun (WGS) entry which is preliminary data.</text>
</comment>
<comment type="catalytic activity">
    <reaction evidence="1 17">
        <text>L-histidyl-[protein] + phosphoenolpyruvate = N(pros)-phospho-L-histidyl-[protein] + pyruvate</text>
        <dbReference type="Rhea" id="RHEA:23880"/>
        <dbReference type="Rhea" id="RHEA-COMP:9745"/>
        <dbReference type="Rhea" id="RHEA-COMP:9746"/>
        <dbReference type="ChEBI" id="CHEBI:15361"/>
        <dbReference type="ChEBI" id="CHEBI:29979"/>
        <dbReference type="ChEBI" id="CHEBI:58702"/>
        <dbReference type="ChEBI" id="CHEBI:64837"/>
        <dbReference type="EC" id="2.7.3.9"/>
    </reaction>
</comment>
<keyword evidence="15 17" id="KW-0460">Magnesium</keyword>
<evidence type="ECO:0000256" key="19">
    <source>
        <dbReference type="PIRSR" id="PIRSR000732-2"/>
    </source>
</evidence>
<feature type="binding site" evidence="20">
    <location>
        <position position="417"/>
    </location>
    <ligand>
        <name>Mg(2+)</name>
        <dbReference type="ChEBI" id="CHEBI:18420"/>
    </ligand>
</feature>
<dbReference type="Proteomes" id="UP000314251">
    <property type="component" value="Unassembled WGS sequence"/>
</dbReference>
<dbReference type="PROSITE" id="PS00742">
    <property type="entry name" value="PEP_ENZYMES_2"/>
    <property type="match status" value="1"/>
</dbReference>
<dbReference type="PRINTS" id="PR01736">
    <property type="entry name" value="PHPHTRNFRASE"/>
</dbReference>
<keyword evidence="8 17" id="KW-0813">Transport</keyword>
<dbReference type="Gene3D" id="3.50.30.10">
    <property type="entry name" value="Phosphohistidine domain"/>
    <property type="match status" value="1"/>
</dbReference>
<comment type="similarity">
    <text evidence="5 17">Belongs to the PEP-utilizing enzyme family.</text>
</comment>
<keyword evidence="25" id="KW-1185">Reference proteome</keyword>
<dbReference type="PANTHER" id="PTHR46244:SF3">
    <property type="entry name" value="PHOSPHOENOLPYRUVATE-PROTEIN PHOSPHOTRANSFERASE"/>
    <property type="match status" value="1"/>
</dbReference>
<evidence type="ECO:0000256" key="2">
    <source>
        <dbReference type="ARBA" id="ARBA00001946"/>
    </source>
</evidence>
<gene>
    <name evidence="24" type="primary">ptsP</name>
    <name evidence="24" type="ORF">FH607_023180</name>
</gene>
<reference evidence="24" key="1">
    <citation type="submission" date="2019-10" db="EMBL/GenBank/DDBJ databases">
        <title>Nonomuraea sp. nov., isolated from Phyllanthus amarus.</title>
        <authorList>
            <person name="Klykleung N."/>
            <person name="Tanasupawat S."/>
        </authorList>
    </citation>
    <scope>NUCLEOTIDE SEQUENCE [LARGE SCALE GENOMIC DNA]</scope>
    <source>
        <strain evidence="24">3MP-10</strain>
    </source>
</reference>
<dbReference type="InterPro" id="IPR024692">
    <property type="entry name" value="PTS_EI"/>
</dbReference>
<dbReference type="GO" id="GO:0009401">
    <property type="term" value="P:phosphoenolpyruvate-dependent sugar phosphotransferase system"/>
    <property type="evidence" value="ECO:0007669"/>
    <property type="project" value="UniProtKB-KW"/>
</dbReference>
<keyword evidence="12 17" id="KW-0598">Phosphotransferase system</keyword>
<comment type="subcellular location">
    <subcellularLocation>
        <location evidence="4 17">Cytoplasm</location>
    </subcellularLocation>
</comment>
<evidence type="ECO:0000256" key="16">
    <source>
        <dbReference type="ARBA" id="ARBA00033235"/>
    </source>
</evidence>
<comment type="cofactor">
    <cofactor evidence="2 17 20">
        <name>Mg(2+)</name>
        <dbReference type="ChEBI" id="CHEBI:18420"/>
    </cofactor>
</comment>
<feature type="binding site" evidence="19">
    <location>
        <position position="451"/>
    </location>
    <ligand>
        <name>phosphoenolpyruvate</name>
        <dbReference type="ChEBI" id="CHEBI:58702"/>
    </ligand>
</feature>